<evidence type="ECO:0000313" key="2">
    <source>
        <dbReference type="EMBL" id="MFD2055712.1"/>
    </source>
</evidence>
<protein>
    <submittedName>
        <fullName evidence="2">CAP domain-containing protein</fullName>
    </submittedName>
</protein>
<accession>A0ABW4WJV3</accession>
<dbReference type="InterPro" id="IPR011049">
    <property type="entry name" value="Serralysin-like_metalloprot_C"/>
</dbReference>
<dbReference type="Pfam" id="PF00188">
    <property type="entry name" value="CAP"/>
    <property type="match status" value="1"/>
</dbReference>
<evidence type="ECO:0000259" key="1">
    <source>
        <dbReference type="Pfam" id="PF00188"/>
    </source>
</evidence>
<dbReference type="SUPFAM" id="SSF51120">
    <property type="entry name" value="beta-Roll"/>
    <property type="match status" value="2"/>
</dbReference>
<dbReference type="InterPro" id="IPR001343">
    <property type="entry name" value="Hemolysn_Ca-bd"/>
</dbReference>
<dbReference type="CDD" id="cd05379">
    <property type="entry name" value="CAP_bacterial"/>
    <property type="match status" value="1"/>
</dbReference>
<dbReference type="PANTHER" id="PTHR31157">
    <property type="entry name" value="SCP DOMAIN-CONTAINING PROTEIN"/>
    <property type="match status" value="1"/>
</dbReference>
<proteinExistence type="predicted"/>
<dbReference type="Pfam" id="PF00353">
    <property type="entry name" value="HemolysinCabind"/>
    <property type="match status" value="4"/>
</dbReference>
<dbReference type="PRINTS" id="PR00313">
    <property type="entry name" value="CABNDNGRPT"/>
</dbReference>
<feature type="domain" description="SCP" evidence="1">
    <location>
        <begin position="12"/>
        <end position="159"/>
    </location>
</feature>
<gene>
    <name evidence="2" type="ORF">ACFSQT_22400</name>
</gene>
<comment type="caution">
    <text evidence="2">The sequence shown here is derived from an EMBL/GenBank/DDBJ whole genome shotgun (WGS) entry which is preliminary data.</text>
</comment>
<dbReference type="Gene3D" id="3.40.33.10">
    <property type="entry name" value="CAP"/>
    <property type="match status" value="1"/>
</dbReference>
<evidence type="ECO:0000313" key="3">
    <source>
        <dbReference type="Proteomes" id="UP001597349"/>
    </source>
</evidence>
<dbReference type="Gene3D" id="2.150.10.10">
    <property type="entry name" value="Serralysin-like metalloprotease, C-terminal"/>
    <property type="match status" value="4"/>
</dbReference>
<dbReference type="InterPro" id="IPR035940">
    <property type="entry name" value="CAP_sf"/>
</dbReference>
<keyword evidence="3" id="KW-1185">Reference proteome</keyword>
<dbReference type="PANTHER" id="PTHR31157:SF1">
    <property type="entry name" value="SCP DOMAIN-CONTAINING PROTEIN"/>
    <property type="match status" value="1"/>
</dbReference>
<name>A0ABW4WJV3_9HYPH</name>
<dbReference type="RefSeq" id="WP_379022213.1">
    <property type="nucleotide sequence ID" value="NZ_JBHUGY010000033.1"/>
</dbReference>
<reference evidence="3" key="1">
    <citation type="journal article" date="2019" name="Int. J. Syst. Evol. Microbiol.">
        <title>The Global Catalogue of Microorganisms (GCM) 10K type strain sequencing project: providing services to taxonomists for standard genome sequencing and annotation.</title>
        <authorList>
            <consortium name="The Broad Institute Genomics Platform"/>
            <consortium name="The Broad Institute Genome Sequencing Center for Infectious Disease"/>
            <person name="Wu L."/>
            <person name="Ma J."/>
        </authorList>
    </citation>
    <scope>NUCLEOTIDE SEQUENCE [LARGE SCALE GENOMIC DNA]</scope>
    <source>
        <strain evidence="3">CGMCC 1.16226</strain>
    </source>
</reference>
<organism evidence="2 3">
    <name type="scientific">Mesorhizobium calcicola</name>
    <dbReference type="NCBI Taxonomy" id="1300310"/>
    <lineage>
        <taxon>Bacteria</taxon>
        <taxon>Pseudomonadati</taxon>
        <taxon>Pseudomonadota</taxon>
        <taxon>Alphaproteobacteria</taxon>
        <taxon>Hyphomicrobiales</taxon>
        <taxon>Phyllobacteriaceae</taxon>
        <taxon>Mesorhizobium</taxon>
    </lineage>
</organism>
<sequence>MANQSAVEQAILELVNRARLDPAAEAARYGIALNEGVPSEDTISPAMKQPLAMNDLLLSAARGHSQDMIDRDYFAHDEPGAGGRDPFERMTAAGYNWDWAGENIAYQSTHGTLTPEMTLQLHQLLFVDPNYPGRGHRVNLMNPDFQEVGVGQAQGAYKTEGEATMLTEDFGRAGPNHQFLTGVAFNDTVTADQFYSIGEGRGGITVSVSGGPSTASGSAGGYSEEVAAGLKTITFASGDQVTPVVLTATIAAGFNAKIDLMGQSTIRTSVSVTAVNGISTIVGLGTNALALIGTDGTQTIHGSSGSDLLDGKAGADTMQGGLGNDTYYVDNVGDHVIDVIGQGTDNVQAYVSFNLSGQELENLQLRTSASINGTGNSIANIINGNSGNNIIDGLGGADTMSGAQGNDTYYVDNAGDHVIETIGQGTDNVQAYVSFNLSGQELENLQLRTSASINGTGNSIANIINGNSGNNIIDGLGGADTMSGAQGNDTYYVDNAGDHVIDVIGQGTDNVQAYVSFNLSGQELENLQLRTSASINGTGNSIANVIAGNSGNNIINGLGGNDTLSGAQGNDAFVFTTALNASTNVDHITDFSVAEDAMWVDNAIFAALGGNGTLTADQFIKNTTGLAGDGNDHIIYETDTGWLTYDSNGSTAGGSTHFATLAANLALTNADFVVV</sequence>
<dbReference type="EMBL" id="JBHUGY010000033">
    <property type="protein sequence ID" value="MFD2055712.1"/>
    <property type="molecule type" value="Genomic_DNA"/>
</dbReference>
<dbReference type="Proteomes" id="UP001597349">
    <property type="component" value="Unassembled WGS sequence"/>
</dbReference>
<dbReference type="SUPFAM" id="SSF55797">
    <property type="entry name" value="PR-1-like"/>
    <property type="match status" value="1"/>
</dbReference>
<dbReference type="InterPro" id="IPR014044">
    <property type="entry name" value="CAP_dom"/>
</dbReference>